<gene>
    <name evidence="2" type="ORF">FB461_0071</name>
</gene>
<dbReference type="PANTHER" id="PTHR15854">
    <property type="entry name" value="THAP4 PROTEIN"/>
    <property type="match status" value="1"/>
</dbReference>
<dbReference type="RefSeq" id="WP_142117900.1">
    <property type="nucleotide sequence ID" value="NZ_BAAASV010000002.1"/>
</dbReference>
<dbReference type="SUPFAM" id="SSF50814">
    <property type="entry name" value="Lipocalins"/>
    <property type="match status" value="1"/>
</dbReference>
<organism evidence="2 3">
    <name type="scientific">Rarobacter faecitabidus</name>
    <dbReference type="NCBI Taxonomy" id="13243"/>
    <lineage>
        <taxon>Bacteria</taxon>
        <taxon>Bacillati</taxon>
        <taxon>Actinomycetota</taxon>
        <taxon>Actinomycetes</taxon>
        <taxon>Micrococcales</taxon>
        <taxon>Rarobacteraceae</taxon>
        <taxon>Rarobacter</taxon>
    </lineage>
</organism>
<comment type="caution">
    <text evidence="2">The sequence shown here is derived from an EMBL/GenBank/DDBJ whole genome shotgun (WGS) entry which is preliminary data.</text>
</comment>
<dbReference type="InterPro" id="IPR045165">
    <property type="entry name" value="Nitrobindin"/>
</dbReference>
<dbReference type="Gene3D" id="2.40.128.20">
    <property type="match status" value="1"/>
</dbReference>
<dbReference type="InterPro" id="IPR012674">
    <property type="entry name" value="Calycin"/>
</dbReference>
<dbReference type="InterPro" id="IPR014878">
    <property type="entry name" value="THAP4-like_heme-bd"/>
</dbReference>
<dbReference type="Proteomes" id="UP000315389">
    <property type="component" value="Unassembled WGS sequence"/>
</dbReference>
<reference evidence="2 3" key="1">
    <citation type="submission" date="2019-06" db="EMBL/GenBank/DDBJ databases">
        <title>Sequencing the genomes of 1000 actinobacteria strains.</title>
        <authorList>
            <person name="Klenk H.-P."/>
        </authorList>
    </citation>
    <scope>NUCLEOTIDE SEQUENCE [LARGE SCALE GENOMIC DNA]</scope>
    <source>
        <strain evidence="2 3">DSM 4813</strain>
    </source>
</reference>
<evidence type="ECO:0000313" key="2">
    <source>
        <dbReference type="EMBL" id="TQL63605.1"/>
    </source>
</evidence>
<dbReference type="OrthoDB" id="4804006at2"/>
<dbReference type="PANTHER" id="PTHR15854:SF4">
    <property type="entry name" value="PEROXYNITRITE ISOMERASE THAP4"/>
    <property type="match status" value="1"/>
</dbReference>
<proteinExistence type="predicted"/>
<evidence type="ECO:0000313" key="3">
    <source>
        <dbReference type="Proteomes" id="UP000315389"/>
    </source>
</evidence>
<accession>A0A542ZTC0</accession>
<dbReference type="Pfam" id="PF08768">
    <property type="entry name" value="THAP4_heme-bd"/>
    <property type="match status" value="1"/>
</dbReference>
<protein>
    <submittedName>
        <fullName evidence="2">Uncharacterized protein DUF1794</fullName>
    </submittedName>
</protein>
<sequence>MPFLIPEGTPPEMYPVAFLLGSWRAVGELKYPGIEARPVEVSVRWAVGSGPYFKYECSVADLDDESSPWSEESGYWRISPERPDGLAEQLHPIEAMIADPAGRVSVYVGAGGAGRVTVASDVIARTASAAAVTASQRMFGLVEDQLMWVWELAAFDQPLQPYLSVALDRVQE</sequence>
<dbReference type="AlphaFoldDB" id="A0A542ZTC0"/>
<keyword evidence="3" id="KW-1185">Reference proteome</keyword>
<feature type="domain" description="THAP4-like heme-binding" evidence="1">
    <location>
        <begin position="13"/>
        <end position="169"/>
    </location>
</feature>
<dbReference type="EMBL" id="VFOS01000001">
    <property type="protein sequence ID" value="TQL63605.1"/>
    <property type="molecule type" value="Genomic_DNA"/>
</dbReference>
<evidence type="ECO:0000259" key="1">
    <source>
        <dbReference type="Pfam" id="PF08768"/>
    </source>
</evidence>
<name>A0A542ZTC0_RARFA</name>
<dbReference type="CDD" id="cd07828">
    <property type="entry name" value="lipocalin_heme-bd-THAP4-like"/>
    <property type="match status" value="1"/>
</dbReference>